<keyword evidence="3" id="KW-1185">Reference proteome</keyword>
<evidence type="ECO:0000256" key="1">
    <source>
        <dbReference type="SAM" id="MobiDB-lite"/>
    </source>
</evidence>
<proteinExistence type="predicted"/>
<protein>
    <submittedName>
        <fullName evidence="2">Uncharacterized protein</fullName>
    </submittedName>
</protein>
<dbReference type="GeneID" id="87829846"/>
<name>A0AAN6Z306_9PEZI</name>
<dbReference type="AlphaFoldDB" id="A0AAN6Z306"/>
<dbReference type="EMBL" id="MU853229">
    <property type="protein sequence ID" value="KAK4123411.1"/>
    <property type="molecule type" value="Genomic_DNA"/>
</dbReference>
<evidence type="ECO:0000313" key="2">
    <source>
        <dbReference type="EMBL" id="KAK4123411.1"/>
    </source>
</evidence>
<feature type="compositionally biased region" description="Basic and acidic residues" evidence="1">
    <location>
        <begin position="38"/>
        <end position="54"/>
    </location>
</feature>
<sequence length="826" mass="92341">MSDTSSLADSAYEVIQVTDNESQYGGLTESTCSLSAPRPDDVHSLDGSQDHYNTDSEEESDHSSHASSIRYADQTLQNPSTQLSATRNLEYGPSTGGSGVVVRSIECQETASALLSGQISAKHVIREFGEDESSAISRNLGLPNRSKHLVASIRQTLSPSYLAMNEPFRVLYVGQADTQRTIVLKICDAIWVSPKDGSHEQDYFNRHREGLYNIVPISSFGPTPELDLMETSRYQIRVEHCTSAEASFEEGQPDIVYSITLDQERSHRSCFSPSHDPVVHPKWNLPHIAVFYLSEIDDADAERTRDITCDFMERHGVPCLFIADRQDLDHPCWQDYVDQHAIHLCLESRDPEMPMQPRLFPIDLASFEDIDARQMNRNLAFLTGMSEAEDTAFNQCAVSTKPLSMLDSALSSVRRAWPLRTEPHFSELSISSVLHKLMVMIIPLVLLALVRWLQPESSHHMHPSSSTGVCVSMQTHSVVFTTSKSSSVATSTKTVVINVTSTKTVEVSRAKPSTSTLASVLSFAGFLPEKPSIVPADIEPKKPANSSKKTVCSVRVYSPTEFLVAVPTRNKVVWLAQGAIDIAVRRDEETIKSKISSVDEGVLVELDRKDAHGVLNVSVVTSRRPKINETFQVDFGKSAVVEALDAGLHMLQDALRKVPWTDDARQVFEHSRSLPHDVVSALERASEAVRERATGTMKRASDIIREHLARQLKSAEAMRKEADLSVLQAQVASKLWWFKMQGKMEEYAEYQRNASRFIKNKHDELVNARKGKEKTYSKKARLFHGFRSGAYVPWKEDCDRRGEAVKDSGSREGGRGTRWRKFMRGM</sequence>
<feature type="region of interest" description="Disordered" evidence="1">
    <location>
        <begin position="17"/>
        <end position="79"/>
    </location>
</feature>
<evidence type="ECO:0000313" key="3">
    <source>
        <dbReference type="Proteomes" id="UP001302602"/>
    </source>
</evidence>
<gene>
    <name evidence="2" type="ORF">N657DRAFT_646196</name>
</gene>
<organism evidence="2 3">
    <name type="scientific">Parathielavia appendiculata</name>
    <dbReference type="NCBI Taxonomy" id="2587402"/>
    <lineage>
        <taxon>Eukaryota</taxon>
        <taxon>Fungi</taxon>
        <taxon>Dikarya</taxon>
        <taxon>Ascomycota</taxon>
        <taxon>Pezizomycotina</taxon>
        <taxon>Sordariomycetes</taxon>
        <taxon>Sordariomycetidae</taxon>
        <taxon>Sordariales</taxon>
        <taxon>Chaetomiaceae</taxon>
        <taxon>Parathielavia</taxon>
    </lineage>
</organism>
<dbReference type="Proteomes" id="UP001302602">
    <property type="component" value="Unassembled WGS sequence"/>
</dbReference>
<comment type="caution">
    <text evidence="2">The sequence shown here is derived from an EMBL/GenBank/DDBJ whole genome shotgun (WGS) entry which is preliminary data.</text>
</comment>
<reference evidence="2" key="1">
    <citation type="journal article" date="2023" name="Mol. Phylogenet. Evol.">
        <title>Genome-scale phylogeny and comparative genomics of the fungal order Sordariales.</title>
        <authorList>
            <person name="Hensen N."/>
            <person name="Bonometti L."/>
            <person name="Westerberg I."/>
            <person name="Brannstrom I.O."/>
            <person name="Guillou S."/>
            <person name="Cros-Aarteil S."/>
            <person name="Calhoun S."/>
            <person name="Haridas S."/>
            <person name="Kuo A."/>
            <person name="Mondo S."/>
            <person name="Pangilinan J."/>
            <person name="Riley R."/>
            <person name="LaButti K."/>
            <person name="Andreopoulos B."/>
            <person name="Lipzen A."/>
            <person name="Chen C."/>
            <person name="Yan M."/>
            <person name="Daum C."/>
            <person name="Ng V."/>
            <person name="Clum A."/>
            <person name="Steindorff A."/>
            <person name="Ohm R.A."/>
            <person name="Martin F."/>
            <person name="Silar P."/>
            <person name="Natvig D.O."/>
            <person name="Lalanne C."/>
            <person name="Gautier V."/>
            <person name="Ament-Velasquez S.L."/>
            <person name="Kruys A."/>
            <person name="Hutchinson M.I."/>
            <person name="Powell A.J."/>
            <person name="Barry K."/>
            <person name="Miller A.N."/>
            <person name="Grigoriev I.V."/>
            <person name="Debuchy R."/>
            <person name="Gladieux P."/>
            <person name="Hiltunen Thoren M."/>
            <person name="Johannesson H."/>
        </authorList>
    </citation>
    <scope>NUCLEOTIDE SEQUENCE</scope>
    <source>
        <strain evidence="2">CBS 731.68</strain>
    </source>
</reference>
<dbReference type="RefSeq" id="XP_062647182.1">
    <property type="nucleotide sequence ID" value="XM_062793077.1"/>
</dbReference>
<feature type="compositionally biased region" description="Polar residues" evidence="1">
    <location>
        <begin position="17"/>
        <end position="34"/>
    </location>
</feature>
<reference evidence="2" key="2">
    <citation type="submission" date="2023-05" db="EMBL/GenBank/DDBJ databases">
        <authorList>
            <consortium name="Lawrence Berkeley National Laboratory"/>
            <person name="Steindorff A."/>
            <person name="Hensen N."/>
            <person name="Bonometti L."/>
            <person name="Westerberg I."/>
            <person name="Brannstrom I.O."/>
            <person name="Guillou S."/>
            <person name="Cros-Aarteil S."/>
            <person name="Calhoun S."/>
            <person name="Haridas S."/>
            <person name="Kuo A."/>
            <person name="Mondo S."/>
            <person name="Pangilinan J."/>
            <person name="Riley R."/>
            <person name="Labutti K."/>
            <person name="Andreopoulos B."/>
            <person name="Lipzen A."/>
            <person name="Chen C."/>
            <person name="Yanf M."/>
            <person name="Daum C."/>
            <person name="Ng V."/>
            <person name="Clum A."/>
            <person name="Ohm R."/>
            <person name="Martin F."/>
            <person name="Silar P."/>
            <person name="Natvig D."/>
            <person name="Lalanne C."/>
            <person name="Gautier V."/>
            <person name="Ament-Velasquez S.L."/>
            <person name="Kruys A."/>
            <person name="Hutchinson M.I."/>
            <person name="Powell A.J."/>
            <person name="Barry K."/>
            <person name="Miller A.N."/>
            <person name="Grigoriev I.V."/>
            <person name="Debuchy R."/>
            <person name="Gladieux P."/>
            <person name="Thoren M.H."/>
            <person name="Johannesson H."/>
        </authorList>
    </citation>
    <scope>NUCLEOTIDE SEQUENCE</scope>
    <source>
        <strain evidence="2">CBS 731.68</strain>
    </source>
</reference>
<accession>A0AAN6Z306</accession>